<keyword evidence="3 6" id="KW-0812">Transmembrane</keyword>
<dbReference type="GO" id="GO:0005886">
    <property type="term" value="C:plasma membrane"/>
    <property type="evidence" value="ECO:0007669"/>
    <property type="project" value="UniProtKB-SubCell"/>
</dbReference>
<proteinExistence type="predicted"/>
<protein>
    <submittedName>
        <fullName evidence="7">Multidrug resistance protein</fullName>
    </submittedName>
</protein>
<reference evidence="7 8" key="1">
    <citation type="submission" date="2020-05" db="EMBL/GenBank/DDBJ databases">
        <title>Actinomadura verrucosospora NRRL-B18236 (PFL_A860) Genome sequencing and assembly.</title>
        <authorList>
            <person name="Samborskyy M."/>
        </authorList>
    </citation>
    <scope>NUCLEOTIDE SEQUENCE [LARGE SCALE GENOMIC DNA]</scope>
    <source>
        <strain evidence="7 8">NRRL:B18236</strain>
    </source>
</reference>
<dbReference type="GO" id="GO:0022857">
    <property type="term" value="F:transmembrane transporter activity"/>
    <property type="evidence" value="ECO:0007669"/>
    <property type="project" value="InterPro"/>
</dbReference>
<dbReference type="PANTHER" id="PTHR23513">
    <property type="entry name" value="INTEGRAL MEMBRANE EFFLUX PROTEIN-RELATED"/>
    <property type="match status" value="1"/>
</dbReference>
<evidence type="ECO:0000256" key="5">
    <source>
        <dbReference type="ARBA" id="ARBA00023136"/>
    </source>
</evidence>
<feature type="transmembrane region" description="Helical" evidence="6">
    <location>
        <begin position="249"/>
        <end position="271"/>
    </location>
</feature>
<feature type="transmembrane region" description="Helical" evidence="6">
    <location>
        <begin position="346"/>
        <end position="364"/>
    </location>
</feature>
<evidence type="ECO:0000256" key="2">
    <source>
        <dbReference type="ARBA" id="ARBA00022475"/>
    </source>
</evidence>
<dbReference type="Proteomes" id="UP000501240">
    <property type="component" value="Chromosome"/>
</dbReference>
<evidence type="ECO:0000313" key="8">
    <source>
        <dbReference type="Proteomes" id="UP000501240"/>
    </source>
</evidence>
<dbReference type="Pfam" id="PF07690">
    <property type="entry name" value="MFS_1"/>
    <property type="match status" value="1"/>
</dbReference>
<evidence type="ECO:0000256" key="4">
    <source>
        <dbReference type="ARBA" id="ARBA00022989"/>
    </source>
</evidence>
<dbReference type="PANTHER" id="PTHR23513:SF6">
    <property type="entry name" value="MAJOR FACILITATOR SUPERFAMILY ASSOCIATED DOMAIN-CONTAINING PROTEIN"/>
    <property type="match status" value="1"/>
</dbReference>
<dbReference type="CDD" id="cd06173">
    <property type="entry name" value="MFS_MefA_like"/>
    <property type="match status" value="1"/>
</dbReference>
<organism evidence="7 8">
    <name type="scientific">Actinomadura verrucosospora</name>
    <dbReference type="NCBI Taxonomy" id="46165"/>
    <lineage>
        <taxon>Bacteria</taxon>
        <taxon>Bacillati</taxon>
        <taxon>Actinomycetota</taxon>
        <taxon>Actinomycetes</taxon>
        <taxon>Streptosporangiales</taxon>
        <taxon>Thermomonosporaceae</taxon>
        <taxon>Actinomadura</taxon>
    </lineage>
</organism>
<feature type="transmembrane region" description="Helical" evidence="6">
    <location>
        <begin position="109"/>
        <end position="126"/>
    </location>
</feature>
<dbReference type="EMBL" id="CP053892">
    <property type="protein sequence ID" value="QKG25211.1"/>
    <property type="molecule type" value="Genomic_DNA"/>
</dbReference>
<keyword evidence="8" id="KW-1185">Reference proteome</keyword>
<gene>
    <name evidence="7" type="ORF">ACTIVE_6862</name>
</gene>
<keyword evidence="4 6" id="KW-1133">Transmembrane helix</keyword>
<feature type="transmembrane region" description="Helical" evidence="6">
    <location>
        <begin position="315"/>
        <end position="334"/>
    </location>
</feature>
<evidence type="ECO:0000256" key="1">
    <source>
        <dbReference type="ARBA" id="ARBA00004651"/>
    </source>
</evidence>
<dbReference type="InterPro" id="IPR011701">
    <property type="entry name" value="MFS"/>
</dbReference>
<keyword evidence="5 6" id="KW-0472">Membrane</keyword>
<accession>A0A7D3W3G9</accession>
<dbReference type="AlphaFoldDB" id="A0A7D3W3G9"/>
<dbReference type="Gene3D" id="1.20.1250.20">
    <property type="entry name" value="MFS general substrate transporter like domains"/>
    <property type="match status" value="1"/>
</dbReference>
<evidence type="ECO:0000256" key="3">
    <source>
        <dbReference type="ARBA" id="ARBA00022692"/>
    </source>
</evidence>
<dbReference type="SUPFAM" id="SSF103473">
    <property type="entry name" value="MFS general substrate transporter"/>
    <property type="match status" value="1"/>
</dbReference>
<comment type="subcellular location">
    <subcellularLocation>
        <location evidence="1">Cell membrane</location>
        <topology evidence="1">Multi-pass membrane protein</topology>
    </subcellularLocation>
</comment>
<dbReference type="InterPro" id="IPR036259">
    <property type="entry name" value="MFS_trans_sf"/>
</dbReference>
<evidence type="ECO:0000256" key="6">
    <source>
        <dbReference type="SAM" id="Phobius"/>
    </source>
</evidence>
<evidence type="ECO:0000313" key="7">
    <source>
        <dbReference type="EMBL" id="QKG25211.1"/>
    </source>
</evidence>
<name>A0A7D3W3G9_ACTVE</name>
<feature type="transmembrane region" description="Helical" evidence="6">
    <location>
        <begin position="226"/>
        <end position="243"/>
    </location>
</feature>
<keyword evidence="2" id="KW-1003">Cell membrane</keyword>
<feature type="transmembrane region" description="Helical" evidence="6">
    <location>
        <begin position="21"/>
        <end position="38"/>
    </location>
</feature>
<feature type="transmembrane region" description="Helical" evidence="6">
    <location>
        <begin position="197"/>
        <end position="219"/>
    </location>
</feature>
<sequence>MPAGLIVDRYNRWRIMVVSQVVRVLNSVLLLVALATVAKPWPCLIAATVVDGSCAVFFRIAELAAVRYVVPDGQAEKAMGASEARHHVALVLGRPVGGLLLALARPLPYLLDAVTSVVSVGTLFGMRNKKLQSFEPEGAEPKGGVLSSFKEGVLRLCRDRFLSASLVACAVANMCFQMVILLLVFEAERRHFPETRIGGLLGVSGFCGFLGAVTAPGVVRRFEPKATVKWCVVLWVPFLGIVALTGNPLIGMCAWGICSFMGAYINVALAVHQSRKIPKELQGRVEGVVQFVTTGAVALGASAGGYVIDFFGSRATAAAIALVFLAIAIAVPFVLSWDGRAGEPTLVGLVFLLAAVTVWSRLPLPGFMRKGAKTFQPAHTRTAQVGDPMVALGKDG</sequence>
<feature type="transmembrane region" description="Helical" evidence="6">
    <location>
        <begin position="161"/>
        <end position="185"/>
    </location>
</feature>